<proteinExistence type="predicted"/>
<organism evidence="1">
    <name type="scientific">marine sediment metagenome</name>
    <dbReference type="NCBI Taxonomy" id="412755"/>
    <lineage>
        <taxon>unclassified sequences</taxon>
        <taxon>metagenomes</taxon>
        <taxon>ecological metagenomes</taxon>
    </lineage>
</organism>
<sequence length="94" mass="10010">MSAYSPAAGVTGIIKSVSVCNVNGAKIAFSIFLDDDGAVFDENTALYFEAELSKGQTFEREVWWPMNNLSGNLGVQVDTAQGASFTFHGAEVTP</sequence>
<comment type="caution">
    <text evidence="1">The sequence shown here is derived from an EMBL/GenBank/DDBJ whole genome shotgun (WGS) entry which is preliminary data.</text>
</comment>
<accession>A0A0F9XWQ2</accession>
<reference evidence="1" key="1">
    <citation type="journal article" date="2015" name="Nature">
        <title>Complex archaea that bridge the gap between prokaryotes and eukaryotes.</title>
        <authorList>
            <person name="Spang A."/>
            <person name="Saw J.H."/>
            <person name="Jorgensen S.L."/>
            <person name="Zaremba-Niedzwiedzka K."/>
            <person name="Martijn J."/>
            <person name="Lind A.E."/>
            <person name="van Eijk R."/>
            <person name="Schleper C."/>
            <person name="Guy L."/>
            <person name="Ettema T.J."/>
        </authorList>
    </citation>
    <scope>NUCLEOTIDE SEQUENCE</scope>
</reference>
<dbReference type="EMBL" id="LAZR01000062">
    <property type="protein sequence ID" value="KKN96843.1"/>
    <property type="molecule type" value="Genomic_DNA"/>
</dbReference>
<evidence type="ECO:0000313" key="1">
    <source>
        <dbReference type="EMBL" id="KKN96843.1"/>
    </source>
</evidence>
<dbReference type="AlphaFoldDB" id="A0A0F9XWQ2"/>
<protein>
    <submittedName>
        <fullName evidence="1">Uncharacterized protein</fullName>
    </submittedName>
</protein>
<gene>
    <name evidence="1" type="ORF">LCGC14_0164870</name>
</gene>
<name>A0A0F9XWQ2_9ZZZZ</name>